<evidence type="ECO:0000313" key="9">
    <source>
        <dbReference type="Proteomes" id="UP001165561"/>
    </source>
</evidence>
<keyword evidence="6" id="KW-0800">Toxin</keyword>
<feature type="domain" description="PIN" evidence="7">
    <location>
        <begin position="3"/>
        <end position="127"/>
    </location>
</feature>
<dbReference type="EC" id="3.1.-.-" evidence="6"/>
<dbReference type="Proteomes" id="UP001165561">
    <property type="component" value="Unassembled WGS sequence"/>
</dbReference>
<sequence>MRVYVDSSALIKRAVHERESDALDTELDRYISDDAVLVSSSLAWIEVSRALSSRLHDVGPSREEAHGAISAALSGVAECPIGDEVVALARRIAPPVLRTLDAVHLATAMLLDVDVVLTYDDRLADACRHNDLSTSAPGR</sequence>
<dbReference type="Gene3D" id="3.40.50.1010">
    <property type="entry name" value="5'-nuclease"/>
    <property type="match status" value="1"/>
</dbReference>
<organism evidence="8 9">
    <name type="scientific">Georgenia halotolerans</name>
    <dbReference type="NCBI Taxonomy" id="3028317"/>
    <lineage>
        <taxon>Bacteria</taxon>
        <taxon>Bacillati</taxon>
        <taxon>Actinomycetota</taxon>
        <taxon>Actinomycetes</taxon>
        <taxon>Micrococcales</taxon>
        <taxon>Bogoriellaceae</taxon>
        <taxon>Georgenia</taxon>
    </lineage>
</organism>
<evidence type="ECO:0000256" key="2">
    <source>
        <dbReference type="ARBA" id="ARBA00022722"/>
    </source>
</evidence>
<comment type="similarity">
    <text evidence="6">Belongs to the PINc/VapC protein family.</text>
</comment>
<keyword evidence="2 6" id="KW-0540">Nuclease</keyword>
<feature type="binding site" evidence="6">
    <location>
        <position position="6"/>
    </location>
    <ligand>
        <name>Mg(2+)</name>
        <dbReference type="ChEBI" id="CHEBI:18420"/>
    </ligand>
</feature>
<dbReference type="InterPro" id="IPR022907">
    <property type="entry name" value="VapC_family"/>
</dbReference>
<dbReference type="InterPro" id="IPR002716">
    <property type="entry name" value="PIN_dom"/>
</dbReference>
<keyword evidence="3 6" id="KW-0479">Metal-binding</keyword>
<comment type="caution">
    <text evidence="8">The sequence shown here is derived from an EMBL/GenBank/DDBJ whole genome shotgun (WGS) entry which is preliminary data.</text>
</comment>
<evidence type="ECO:0000256" key="3">
    <source>
        <dbReference type="ARBA" id="ARBA00022723"/>
    </source>
</evidence>
<keyword evidence="5 6" id="KW-0460">Magnesium</keyword>
<evidence type="ECO:0000313" key="8">
    <source>
        <dbReference type="EMBL" id="MDD9207084.1"/>
    </source>
</evidence>
<feature type="binding site" evidence="6">
    <location>
        <position position="101"/>
    </location>
    <ligand>
        <name>Mg(2+)</name>
        <dbReference type="ChEBI" id="CHEBI:18420"/>
    </ligand>
</feature>
<protein>
    <recommendedName>
        <fullName evidence="6">Ribonuclease VapC</fullName>
        <shortName evidence="6">RNase VapC</shortName>
        <ecNumber evidence="6">3.1.-.-</ecNumber>
    </recommendedName>
    <alternativeName>
        <fullName evidence="6">Toxin VapC</fullName>
    </alternativeName>
</protein>
<comment type="cofactor">
    <cofactor evidence="6">
        <name>Mg(2+)</name>
        <dbReference type="ChEBI" id="CHEBI:18420"/>
    </cofactor>
</comment>
<evidence type="ECO:0000256" key="1">
    <source>
        <dbReference type="ARBA" id="ARBA00022649"/>
    </source>
</evidence>
<keyword evidence="9" id="KW-1185">Reference proteome</keyword>
<evidence type="ECO:0000256" key="5">
    <source>
        <dbReference type="ARBA" id="ARBA00022842"/>
    </source>
</evidence>
<keyword evidence="4 6" id="KW-0378">Hydrolase</keyword>
<dbReference type="CDD" id="cd09874">
    <property type="entry name" value="PIN_MT3492-like"/>
    <property type="match status" value="1"/>
</dbReference>
<keyword evidence="1 6" id="KW-1277">Toxin-antitoxin system</keyword>
<reference evidence="8" key="1">
    <citation type="submission" date="2023-02" db="EMBL/GenBank/DDBJ databases">
        <title>Georgenia sp.10Sc9-8, isolated from a soil sample collected from the Taklamakan desert.</title>
        <authorList>
            <person name="Liu S."/>
        </authorList>
    </citation>
    <scope>NUCLEOTIDE SEQUENCE</scope>
    <source>
        <strain evidence="8">10Sc9-8</strain>
    </source>
</reference>
<dbReference type="InterPro" id="IPR029060">
    <property type="entry name" value="PIN-like_dom_sf"/>
</dbReference>
<name>A0ABT5U0P4_9MICO</name>
<gene>
    <name evidence="6" type="primary">vapC</name>
    <name evidence="8" type="ORF">PU560_11510</name>
</gene>
<dbReference type="HAMAP" id="MF_00265">
    <property type="entry name" value="VapC_Nob1"/>
    <property type="match status" value="1"/>
</dbReference>
<evidence type="ECO:0000256" key="6">
    <source>
        <dbReference type="HAMAP-Rule" id="MF_00265"/>
    </source>
</evidence>
<dbReference type="EMBL" id="JARACI010001040">
    <property type="protein sequence ID" value="MDD9207084.1"/>
    <property type="molecule type" value="Genomic_DNA"/>
</dbReference>
<accession>A0ABT5U0P4</accession>
<proteinExistence type="inferred from homology"/>
<evidence type="ECO:0000259" key="7">
    <source>
        <dbReference type="Pfam" id="PF01850"/>
    </source>
</evidence>
<dbReference type="SUPFAM" id="SSF88723">
    <property type="entry name" value="PIN domain-like"/>
    <property type="match status" value="1"/>
</dbReference>
<comment type="function">
    <text evidence="6">Toxic component of a toxin-antitoxin (TA) system. An RNase.</text>
</comment>
<evidence type="ECO:0000256" key="4">
    <source>
        <dbReference type="ARBA" id="ARBA00022801"/>
    </source>
</evidence>
<dbReference type="Pfam" id="PF01850">
    <property type="entry name" value="PIN"/>
    <property type="match status" value="1"/>
</dbReference>